<keyword evidence="1" id="KW-0472">Membrane</keyword>
<organism evidence="2 3">
    <name type="scientific">Piedraia hortae CBS 480.64</name>
    <dbReference type="NCBI Taxonomy" id="1314780"/>
    <lineage>
        <taxon>Eukaryota</taxon>
        <taxon>Fungi</taxon>
        <taxon>Dikarya</taxon>
        <taxon>Ascomycota</taxon>
        <taxon>Pezizomycotina</taxon>
        <taxon>Dothideomycetes</taxon>
        <taxon>Dothideomycetidae</taxon>
        <taxon>Capnodiales</taxon>
        <taxon>Piedraiaceae</taxon>
        <taxon>Piedraia</taxon>
    </lineage>
</organism>
<name>A0A6A7C3H2_9PEZI</name>
<feature type="transmembrane region" description="Helical" evidence="1">
    <location>
        <begin position="67"/>
        <end position="86"/>
    </location>
</feature>
<evidence type="ECO:0000313" key="3">
    <source>
        <dbReference type="Proteomes" id="UP000799421"/>
    </source>
</evidence>
<evidence type="ECO:0000313" key="2">
    <source>
        <dbReference type="EMBL" id="KAF2862061.1"/>
    </source>
</evidence>
<feature type="transmembrane region" description="Helical" evidence="1">
    <location>
        <begin position="31"/>
        <end position="55"/>
    </location>
</feature>
<sequence>MCFSEGVMDDLNDLLKLTSSGWQQGVQPAGIISAVALKNLLAVFMSGVFWNFAWFRTSSQSSPLGNFWCNIPMQLFNGPLAVVRLWYTGAQTSDSFSWADACGAIGCGSSVLLFAVVNVIKHYSLVPHDVFIPGLKSFALVFRFRSVVLGHIISDQASPLLGR</sequence>
<reference evidence="2" key="1">
    <citation type="journal article" date="2020" name="Stud. Mycol.">
        <title>101 Dothideomycetes genomes: a test case for predicting lifestyles and emergence of pathogens.</title>
        <authorList>
            <person name="Haridas S."/>
            <person name="Albert R."/>
            <person name="Binder M."/>
            <person name="Bloem J."/>
            <person name="Labutti K."/>
            <person name="Salamov A."/>
            <person name="Andreopoulos B."/>
            <person name="Baker S."/>
            <person name="Barry K."/>
            <person name="Bills G."/>
            <person name="Bluhm B."/>
            <person name="Cannon C."/>
            <person name="Castanera R."/>
            <person name="Culley D."/>
            <person name="Daum C."/>
            <person name="Ezra D."/>
            <person name="Gonzalez J."/>
            <person name="Henrissat B."/>
            <person name="Kuo A."/>
            <person name="Liang C."/>
            <person name="Lipzen A."/>
            <person name="Lutzoni F."/>
            <person name="Magnuson J."/>
            <person name="Mondo S."/>
            <person name="Nolan M."/>
            <person name="Ohm R."/>
            <person name="Pangilinan J."/>
            <person name="Park H.-J."/>
            <person name="Ramirez L."/>
            <person name="Alfaro M."/>
            <person name="Sun H."/>
            <person name="Tritt A."/>
            <person name="Yoshinaga Y."/>
            <person name="Zwiers L.-H."/>
            <person name="Turgeon B."/>
            <person name="Goodwin S."/>
            <person name="Spatafora J."/>
            <person name="Crous P."/>
            <person name="Grigoriev I."/>
        </authorList>
    </citation>
    <scope>NUCLEOTIDE SEQUENCE</scope>
    <source>
        <strain evidence="2">CBS 480.64</strain>
    </source>
</reference>
<proteinExistence type="predicted"/>
<evidence type="ECO:0000256" key="1">
    <source>
        <dbReference type="SAM" id="Phobius"/>
    </source>
</evidence>
<gene>
    <name evidence="2" type="ORF">K470DRAFT_22214</name>
</gene>
<keyword evidence="3" id="KW-1185">Reference proteome</keyword>
<keyword evidence="1" id="KW-0812">Transmembrane</keyword>
<accession>A0A6A7C3H2</accession>
<protein>
    <submittedName>
        <fullName evidence="2">Uncharacterized protein</fullName>
    </submittedName>
</protein>
<dbReference type="AlphaFoldDB" id="A0A6A7C3H2"/>
<feature type="transmembrane region" description="Helical" evidence="1">
    <location>
        <begin position="98"/>
        <end position="120"/>
    </location>
</feature>
<dbReference type="Proteomes" id="UP000799421">
    <property type="component" value="Unassembled WGS sequence"/>
</dbReference>
<keyword evidence="1" id="KW-1133">Transmembrane helix</keyword>
<dbReference type="EMBL" id="MU005968">
    <property type="protein sequence ID" value="KAF2862061.1"/>
    <property type="molecule type" value="Genomic_DNA"/>
</dbReference>